<sequence>MKNFFNIFVVSLTLVFSTSLLANKIGVIYDSGGKFDKSFNELAFRTAERVQNELGWDMLEFEAANSTQIEQGMRKVADRGATLIVAMGFAQADAVAAIAPQYPDINFVAVDVCWVDDPAGNIYQACYLEHEGSFLVGMIAAMASK</sequence>
<gene>
    <name evidence="7" type="ORF">METZ01_LOCUS381179</name>
</gene>
<dbReference type="Gene3D" id="3.40.50.2300">
    <property type="match status" value="1"/>
</dbReference>
<dbReference type="InterPro" id="IPR003760">
    <property type="entry name" value="PnrA-like"/>
</dbReference>
<evidence type="ECO:0000259" key="6">
    <source>
        <dbReference type="Pfam" id="PF02608"/>
    </source>
</evidence>
<evidence type="ECO:0000313" key="7">
    <source>
        <dbReference type="EMBL" id="SVD28325.1"/>
    </source>
</evidence>
<proteinExistence type="predicted"/>
<dbReference type="PANTHER" id="PTHR34296">
    <property type="entry name" value="TRANSCRIPTIONAL ACTIVATOR PROTEIN MED"/>
    <property type="match status" value="1"/>
</dbReference>
<keyword evidence="4" id="KW-0472">Membrane</keyword>
<keyword evidence="2" id="KW-1003">Cell membrane</keyword>
<evidence type="ECO:0000256" key="3">
    <source>
        <dbReference type="ARBA" id="ARBA00022729"/>
    </source>
</evidence>
<protein>
    <recommendedName>
        <fullName evidence="6">ABC transporter substrate-binding protein PnrA-like domain-containing protein</fullName>
    </recommendedName>
</protein>
<evidence type="ECO:0000256" key="1">
    <source>
        <dbReference type="ARBA" id="ARBA00004236"/>
    </source>
</evidence>
<keyword evidence="5" id="KW-0449">Lipoprotein</keyword>
<dbReference type="Pfam" id="PF02608">
    <property type="entry name" value="Bmp"/>
    <property type="match status" value="1"/>
</dbReference>
<dbReference type="PANTHER" id="PTHR34296:SF2">
    <property type="entry name" value="ABC TRANSPORTER GUANOSINE-BINDING PROTEIN NUPN"/>
    <property type="match status" value="1"/>
</dbReference>
<keyword evidence="3" id="KW-0732">Signal</keyword>
<reference evidence="7" key="1">
    <citation type="submission" date="2018-05" db="EMBL/GenBank/DDBJ databases">
        <authorList>
            <person name="Lanie J.A."/>
            <person name="Ng W.-L."/>
            <person name="Kazmierczak K.M."/>
            <person name="Andrzejewski T.M."/>
            <person name="Davidsen T.M."/>
            <person name="Wayne K.J."/>
            <person name="Tettelin H."/>
            <person name="Glass J.I."/>
            <person name="Rusch D."/>
            <person name="Podicherti R."/>
            <person name="Tsui H.-C.T."/>
            <person name="Winkler M.E."/>
        </authorList>
    </citation>
    <scope>NUCLEOTIDE SEQUENCE</scope>
</reference>
<accession>A0A382U355</accession>
<dbReference type="InterPro" id="IPR050957">
    <property type="entry name" value="BMP_lipoprotein"/>
</dbReference>
<evidence type="ECO:0000256" key="2">
    <source>
        <dbReference type="ARBA" id="ARBA00022475"/>
    </source>
</evidence>
<comment type="subcellular location">
    <subcellularLocation>
        <location evidence="1">Cell membrane</location>
    </subcellularLocation>
</comment>
<feature type="non-terminal residue" evidence="7">
    <location>
        <position position="145"/>
    </location>
</feature>
<name>A0A382U355_9ZZZZ</name>
<dbReference type="GO" id="GO:0005886">
    <property type="term" value="C:plasma membrane"/>
    <property type="evidence" value="ECO:0007669"/>
    <property type="project" value="UniProtKB-SubCell"/>
</dbReference>
<dbReference type="AlphaFoldDB" id="A0A382U355"/>
<dbReference type="EMBL" id="UINC01140910">
    <property type="protein sequence ID" value="SVD28325.1"/>
    <property type="molecule type" value="Genomic_DNA"/>
</dbReference>
<organism evidence="7">
    <name type="scientific">marine metagenome</name>
    <dbReference type="NCBI Taxonomy" id="408172"/>
    <lineage>
        <taxon>unclassified sequences</taxon>
        <taxon>metagenomes</taxon>
        <taxon>ecological metagenomes</taxon>
    </lineage>
</organism>
<evidence type="ECO:0000256" key="4">
    <source>
        <dbReference type="ARBA" id="ARBA00023136"/>
    </source>
</evidence>
<evidence type="ECO:0000256" key="5">
    <source>
        <dbReference type="ARBA" id="ARBA00023288"/>
    </source>
</evidence>
<feature type="domain" description="ABC transporter substrate-binding protein PnrA-like" evidence="6">
    <location>
        <begin position="25"/>
        <end position="145"/>
    </location>
</feature>